<protein>
    <recommendedName>
        <fullName evidence="8">TIR domain-containing protein</fullName>
    </recommendedName>
</protein>
<dbReference type="SUPFAM" id="SSF52200">
    <property type="entry name" value="Toll/Interleukin receptor TIR domain"/>
    <property type="match status" value="1"/>
</dbReference>
<reference evidence="6 7" key="1">
    <citation type="journal article" date="2013" name="Front. Plant Sci.">
        <title>The Reference Genome of the Halophytic Plant Eutrema salsugineum.</title>
        <authorList>
            <person name="Yang R."/>
            <person name="Jarvis D.E."/>
            <person name="Chen H."/>
            <person name="Beilstein M.A."/>
            <person name="Grimwood J."/>
            <person name="Jenkins J."/>
            <person name="Shu S."/>
            <person name="Prochnik S."/>
            <person name="Xin M."/>
            <person name="Ma C."/>
            <person name="Schmutz J."/>
            <person name="Wing R.A."/>
            <person name="Mitchell-Olds T."/>
            <person name="Schumaker K.S."/>
            <person name="Wang X."/>
        </authorList>
    </citation>
    <scope>NUCLEOTIDE SEQUENCE [LARGE SCALE GENOMIC DNA]</scope>
</reference>
<proteinExistence type="predicted"/>
<keyword evidence="2" id="KW-0106">Calcium</keyword>
<name>V4NKA3_EUTSA</name>
<dbReference type="KEGG" id="eus:EUTSA_v10027793mg"/>
<evidence type="ECO:0000256" key="3">
    <source>
        <dbReference type="ARBA" id="ARBA00023027"/>
    </source>
</evidence>
<feature type="domain" description="TIR" evidence="4">
    <location>
        <begin position="14"/>
        <end position="178"/>
    </location>
</feature>
<dbReference type="OMA" id="CNTIKHE"/>
<dbReference type="InterPro" id="IPR035897">
    <property type="entry name" value="Toll_tir_struct_dom_sf"/>
</dbReference>
<organism evidence="6 7">
    <name type="scientific">Eutrema salsugineum</name>
    <name type="common">Saltwater cress</name>
    <name type="synonym">Sisymbrium salsugineum</name>
    <dbReference type="NCBI Taxonomy" id="72664"/>
    <lineage>
        <taxon>Eukaryota</taxon>
        <taxon>Viridiplantae</taxon>
        <taxon>Streptophyta</taxon>
        <taxon>Embryophyta</taxon>
        <taxon>Tracheophyta</taxon>
        <taxon>Spermatophyta</taxon>
        <taxon>Magnoliopsida</taxon>
        <taxon>eudicotyledons</taxon>
        <taxon>Gunneridae</taxon>
        <taxon>Pentapetalae</taxon>
        <taxon>rosids</taxon>
        <taxon>malvids</taxon>
        <taxon>Brassicales</taxon>
        <taxon>Brassicaceae</taxon>
        <taxon>Eutremeae</taxon>
        <taxon>Eutrema</taxon>
    </lineage>
</organism>
<dbReference type="SMART" id="SM00255">
    <property type="entry name" value="TIR"/>
    <property type="match status" value="1"/>
</dbReference>
<dbReference type="Gene3D" id="3.40.50.10140">
    <property type="entry name" value="Toll/interleukin-1 receptor homology (TIR) domain"/>
    <property type="match status" value="1"/>
</dbReference>
<accession>V4NKA3</accession>
<dbReference type="Gene3D" id="1.10.238.10">
    <property type="entry name" value="EF-hand"/>
    <property type="match status" value="2"/>
</dbReference>
<dbReference type="PROSITE" id="PS50104">
    <property type="entry name" value="TIR"/>
    <property type="match status" value="1"/>
</dbReference>
<dbReference type="InterPro" id="IPR018247">
    <property type="entry name" value="EF_Hand_1_Ca_BS"/>
</dbReference>
<keyword evidence="7" id="KW-1185">Reference proteome</keyword>
<evidence type="ECO:0000256" key="2">
    <source>
        <dbReference type="ARBA" id="ARBA00022837"/>
    </source>
</evidence>
<sequence>MASSSPASPCAYIKRYDVFPSFNGPDVRKGLLSHLHDHFLRKEIKMYKDDKMERCNTIKHELVKAIRESRVLMVLLSKNYASSIWCLDELVEILKCRKDKEQIVMPIFYDVDPFHVRTQSGDFGSAFEKTCENQTEEVKQRWVEALKCVTTIAGEHSCNWPDEAAMVQKLCTDVLYKLRVEAIKDEFRKYDVDKNGFITVAELRRYVLIKDGEESTDKKARSIIRVADVDGDGQLNCDEFVELMTLRMTSEELYTDQVKAEMMKEGFRECDVDQNGYITAPELKYALTKDGKEITDKQVRKIIRVADVNGDGQLNCDEFFKFMNLMMDAKRRTDERAATIEKITTYVSTKKDKFSHMHGKISFILKKKRKTIYECLTE</sequence>
<dbReference type="FunFam" id="1.10.238.10:FF:000001">
    <property type="entry name" value="Calmodulin 1"/>
    <property type="match status" value="1"/>
</dbReference>
<dbReference type="PANTHER" id="PTHR32009:SF115">
    <property type="entry name" value="RPP1-LIKE DISEASE RESISTANCE PROTEIN-RELATED"/>
    <property type="match status" value="1"/>
</dbReference>
<evidence type="ECO:0000313" key="6">
    <source>
        <dbReference type="EMBL" id="ESQ46796.1"/>
    </source>
</evidence>
<dbReference type="PROSITE" id="PS00018">
    <property type="entry name" value="EF_HAND_1"/>
    <property type="match status" value="4"/>
</dbReference>
<dbReference type="Gramene" id="ESQ46796">
    <property type="protein sequence ID" value="ESQ46796"/>
    <property type="gene ID" value="EUTSA_v10027793mg"/>
</dbReference>
<dbReference type="GO" id="GO:0007165">
    <property type="term" value="P:signal transduction"/>
    <property type="evidence" value="ECO:0007669"/>
    <property type="project" value="InterPro"/>
</dbReference>
<evidence type="ECO:0000256" key="1">
    <source>
        <dbReference type="ARBA" id="ARBA00022737"/>
    </source>
</evidence>
<dbReference type="GO" id="GO:0005509">
    <property type="term" value="F:calcium ion binding"/>
    <property type="evidence" value="ECO:0007669"/>
    <property type="project" value="InterPro"/>
</dbReference>
<feature type="domain" description="EF-hand" evidence="5">
    <location>
        <begin position="258"/>
        <end position="293"/>
    </location>
</feature>
<evidence type="ECO:0000259" key="4">
    <source>
        <dbReference type="PROSITE" id="PS50104"/>
    </source>
</evidence>
<dbReference type="OrthoDB" id="1905256at2759"/>
<dbReference type="eggNOG" id="KOG0027">
    <property type="taxonomic scope" value="Eukaryota"/>
</dbReference>
<evidence type="ECO:0008006" key="8">
    <source>
        <dbReference type="Google" id="ProtNLM"/>
    </source>
</evidence>
<keyword evidence="3" id="KW-0520">NAD</keyword>
<evidence type="ECO:0000313" key="7">
    <source>
        <dbReference type="Proteomes" id="UP000030689"/>
    </source>
</evidence>
<feature type="domain" description="EF-hand" evidence="5">
    <location>
        <begin position="178"/>
        <end position="213"/>
    </location>
</feature>
<evidence type="ECO:0000259" key="5">
    <source>
        <dbReference type="PROSITE" id="PS50222"/>
    </source>
</evidence>
<dbReference type="Pfam" id="PF01582">
    <property type="entry name" value="TIR"/>
    <property type="match status" value="1"/>
</dbReference>
<dbReference type="InterPro" id="IPR011992">
    <property type="entry name" value="EF-hand-dom_pair"/>
</dbReference>
<dbReference type="SMART" id="SM00054">
    <property type="entry name" value="EFh"/>
    <property type="match status" value="4"/>
</dbReference>
<dbReference type="FunFam" id="3.40.50.10140:FF:000007">
    <property type="entry name" value="Disease resistance protein (TIR-NBS-LRR class)"/>
    <property type="match status" value="1"/>
</dbReference>
<feature type="domain" description="EF-hand" evidence="5">
    <location>
        <begin position="215"/>
        <end position="250"/>
    </location>
</feature>
<dbReference type="AlphaFoldDB" id="V4NKA3"/>
<dbReference type="PANTHER" id="PTHR32009">
    <property type="entry name" value="TMV RESISTANCE PROTEIN N-LIKE"/>
    <property type="match status" value="1"/>
</dbReference>
<dbReference type="CDD" id="cd00051">
    <property type="entry name" value="EFh"/>
    <property type="match status" value="1"/>
</dbReference>
<dbReference type="PROSITE" id="PS50222">
    <property type="entry name" value="EF_HAND_2"/>
    <property type="match status" value="4"/>
</dbReference>
<gene>
    <name evidence="6" type="ORF">EUTSA_v10027793mg</name>
</gene>
<dbReference type="FunFam" id="1.10.238.10:FF:000003">
    <property type="entry name" value="Calmodulin A"/>
    <property type="match status" value="1"/>
</dbReference>
<dbReference type="EMBL" id="KI517416">
    <property type="protein sequence ID" value="ESQ46796.1"/>
    <property type="molecule type" value="Genomic_DNA"/>
</dbReference>
<dbReference type="InterPro" id="IPR002048">
    <property type="entry name" value="EF_hand_dom"/>
</dbReference>
<dbReference type="Pfam" id="PF13499">
    <property type="entry name" value="EF-hand_7"/>
    <property type="match status" value="2"/>
</dbReference>
<dbReference type="Proteomes" id="UP000030689">
    <property type="component" value="Unassembled WGS sequence"/>
</dbReference>
<dbReference type="SUPFAM" id="SSF47473">
    <property type="entry name" value="EF-hand"/>
    <property type="match status" value="1"/>
</dbReference>
<dbReference type="STRING" id="72664.V4NKA3"/>
<dbReference type="InterPro" id="IPR000157">
    <property type="entry name" value="TIR_dom"/>
</dbReference>
<feature type="domain" description="EF-hand" evidence="5">
    <location>
        <begin position="294"/>
        <end position="329"/>
    </location>
</feature>
<keyword evidence="1" id="KW-0677">Repeat</keyword>